<feature type="region of interest" description="Disordered" evidence="1">
    <location>
        <begin position="69"/>
        <end position="93"/>
    </location>
</feature>
<reference evidence="2" key="1">
    <citation type="submission" date="2022-11" db="EMBL/GenBank/DDBJ databases">
        <title>Minimal conservation of predation-associated metabolite biosynthetic gene clusters underscores biosynthetic potential of Myxococcota including descriptions for ten novel species: Archangium lansinium sp. nov., Myxococcus landrumus sp. nov., Nannocystis bai.</title>
        <authorList>
            <person name="Ahearne A."/>
            <person name="Stevens C."/>
            <person name="Dowd S."/>
        </authorList>
    </citation>
    <scope>NUCLEOTIDE SEQUENCE</scope>
    <source>
        <strain evidence="2">Fl3</strain>
    </source>
</reference>
<keyword evidence="3" id="KW-1185">Reference proteome</keyword>
<evidence type="ECO:0000313" key="3">
    <source>
        <dbReference type="Proteomes" id="UP001164459"/>
    </source>
</evidence>
<dbReference type="RefSeq" id="WP_269033083.1">
    <property type="nucleotide sequence ID" value="NZ_CP114040.1"/>
</dbReference>
<gene>
    <name evidence="2" type="ORF">O0S08_31600</name>
</gene>
<organism evidence="2 3">
    <name type="scientific">Nannocystis punicea</name>
    <dbReference type="NCBI Taxonomy" id="2995304"/>
    <lineage>
        <taxon>Bacteria</taxon>
        <taxon>Pseudomonadati</taxon>
        <taxon>Myxococcota</taxon>
        <taxon>Polyangia</taxon>
        <taxon>Nannocystales</taxon>
        <taxon>Nannocystaceae</taxon>
        <taxon>Nannocystis</taxon>
    </lineage>
</organism>
<dbReference type="Proteomes" id="UP001164459">
    <property type="component" value="Chromosome"/>
</dbReference>
<evidence type="ECO:0000256" key="1">
    <source>
        <dbReference type="SAM" id="MobiDB-lite"/>
    </source>
</evidence>
<sequence>MQECADRRPDRRPGAHGEYRVGHGDAAPGWNDWMWQVEAIEPLERPIAGVLARYRELESAELAHCQLAARTRTTHAPPTTPASAPQEPRKHRL</sequence>
<feature type="compositionally biased region" description="Low complexity" evidence="1">
    <location>
        <begin position="69"/>
        <end position="85"/>
    </location>
</feature>
<protein>
    <submittedName>
        <fullName evidence="2">Uncharacterized protein</fullName>
    </submittedName>
</protein>
<proteinExistence type="predicted"/>
<accession>A0ABY7GUX6</accession>
<evidence type="ECO:0000313" key="2">
    <source>
        <dbReference type="EMBL" id="WAS90756.1"/>
    </source>
</evidence>
<name>A0ABY7GUX6_9BACT</name>
<feature type="region of interest" description="Disordered" evidence="1">
    <location>
        <begin position="1"/>
        <end position="23"/>
    </location>
</feature>
<dbReference type="EMBL" id="CP114040">
    <property type="protein sequence ID" value="WAS90756.1"/>
    <property type="molecule type" value="Genomic_DNA"/>
</dbReference>